<organism evidence="1 2">
    <name type="scientific">Sedimentibacter acidaminivorans</name>
    <dbReference type="NCBI Taxonomy" id="913099"/>
    <lineage>
        <taxon>Bacteria</taxon>
        <taxon>Bacillati</taxon>
        <taxon>Bacillota</taxon>
        <taxon>Tissierellia</taxon>
        <taxon>Sedimentibacter</taxon>
    </lineage>
</organism>
<evidence type="ECO:0000313" key="1">
    <source>
        <dbReference type="EMBL" id="MBP1926423.1"/>
    </source>
</evidence>
<gene>
    <name evidence="1" type="ORF">J2Z76_002288</name>
</gene>
<proteinExistence type="predicted"/>
<name>A0ABS4GFF1_9FIRM</name>
<protein>
    <submittedName>
        <fullName evidence="1">Uncharacterized protein</fullName>
    </submittedName>
</protein>
<dbReference type="Proteomes" id="UP001519342">
    <property type="component" value="Unassembled WGS sequence"/>
</dbReference>
<comment type="caution">
    <text evidence="1">The sequence shown here is derived from an EMBL/GenBank/DDBJ whole genome shotgun (WGS) entry which is preliminary data.</text>
</comment>
<evidence type="ECO:0000313" key="2">
    <source>
        <dbReference type="Proteomes" id="UP001519342"/>
    </source>
</evidence>
<sequence>MELINKFYVSELYSRYLSNYYYYFYCRIKKLHKYIYKGLKLAF</sequence>
<dbReference type="EMBL" id="JAGGKS010000006">
    <property type="protein sequence ID" value="MBP1926423.1"/>
    <property type="molecule type" value="Genomic_DNA"/>
</dbReference>
<accession>A0ABS4GFF1</accession>
<keyword evidence="2" id="KW-1185">Reference proteome</keyword>
<reference evidence="1 2" key="1">
    <citation type="submission" date="2021-03" db="EMBL/GenBank/DDBJ databases">
        <title>Genomic Encyclopedia of Type Strains, Phase IV (KMG-IV): sequencing the most valuable type-strain genomes for metagenomic binning, comparative biology and taxonomic classification.</title>
        <authorList>
            <person name="Goeker M."/>
        </authorList>
    </citation>
    <scope>NUCLEOTIDE SEQUENCE [LARGE SCALE GENOMIC DNA]</scope>
    <source>
        <strain evidence="1 2">DSM 24004</strain>
    </source>
</reference>